<evidence type="ECO:0000313" key="2">
    <source>
        <dbReference type="Proteomes" id="UP001153331"/>
    </source>
</evidence>
<comment type="caution">
    <text evidence="1">The sequence shown here is derived from an EMBL/GenBank/DDBJ whole genome shotgun (WGS) entry which is preliminary data.</text>
</comment>
<evidence type="ECO:0000313" key="1">
    <source>
        <dbReference type="EMBL" id="KAJ8109348.1"/>
    </source>
</evidence>
<protein>
    <submittedName>
        <fullName evidence="1">Uncharacterized protein</fullName>
    </submittedName>
</protein>
<dbReference type="EMBL" id="JAPHNI010000624">
    <property type="protein sequence ID" value="KAJ8109348.1"/>
    <property type="molecule type" value="Genomic_DNA"/>
</dbReference>
<reference evidence="1" key="1">
    <citation type="submission" date="2022-11" db="EMBL/GenBank/DDBJ databases">
        <title>Genome Sequence of Boeremia exigua.</title>
        <authorList>
            <person name="Buettner E."/>
        </authorList>
    </citation>
    <scope>NUCLEOTIDE SEQUENCE</scope>
    <source>
        <strain evidence="1">CU02</strain>
    </source>
</reference>
<dbReference type="Proteomes" id="UP001153331">
    <property type="component" value="Unassembled WGS sequence"/>
</dbReference>
<accession>A0ACC2I2Z9</accession>
<proteinExistence type="predicted"/>
<organism evidence="1 2">
    <name type="scientific">Boeremia exigua</name>
    <dbReference type="NCBI Taxonomy" id="749465"/>
    <lineage>
        <taxon>Eukaryota</taxon>
        <taxon>Fungi</taxon>
        <taxon>Dikarya</taxon>
        <taxon>Ascomycota</taxon>
        <taxon>Pezizomycotina</taxon>
        <taxon>Dothideomycetes</taxon>
        <taxon>Pleosporomycetidae</taxon>
        <taxon>Pleosporales</taxon>
        <taxon>Pleosporineae</taxon>
        <taxon>Didymellaceae</taxon>
        <taxon>Boeremia</taxon>
    </lineage>
</organism>
<gene>
    <name evidence="1" type="ORF">OPT61_g7527</name>
</gene>
<sequence>MSYDKLEKQHDIASSITDDDYLSLAEIGDDEKNWETTHRKSGLNRRTRTWFKAAARYGWLVNLVLVLVNISMSVFLLRDFQQENSSSTMQVGGDFTGTGPDFPTKIVKFNADESFVPKNASEFFSPSVTARWNTMMPANAGWDTIKTDTFFTTTMTHQLHCVFMMTRIYSNLLTNKLNSLPEDYHSHYLHCVDYLRQGIMCSADLTMEPHGPEDADDNGPLDGSWNGYHVCKDYGHVVPYLEEQIQLGVRQVLPIDD</sequence>
<name>A0ACC2I2Z9_9PLEO</name>
<keyword evidence="2" id="KW-1185">Reference proteome</keyword>